<proteinExistence type="predicted"/>
<sequence>MIDKKDDEKISKSMNMQTTWGGQTHSGHTIADQPERSRQVLALGFSERRAADDLIQEIEGMLKDLLGEDFAAKVEAPTIPSKMGIITFRSRPSVEKYVEASMK</sequence>
<organism evidence="2 3">
    <name type="scientific">Prorocentrum cordatum</name>
    <dbReference type="NCBI Taxonomy" id="2364126"/>
    <lineage>
        <taxon>Eukaryota</taxon>
        <taxon>Sar</taxon>
        <taxon>Alveolata</taxon>
        <taxon>Dinophyceae</taxon>
        <taxon>Prorocentrales</taxon>
        <taxon>Prorocentraceae</taxon>
        <taxon>Prorocentrum</taxon>
    </lineage>
</organism>
<dbReference type="EMBL" id="CAUYUJ010014992">
    <property type="protein sequence ID" value="CAK0848605.1"/>
    <property type="molecule type" value="Genomic_DNA"/>
</dbReference>
<comment type="caution">
    <text evidence="2">The sequence shown here is derived from an EMBL/GenBank/DDBJ whole genome shotgun (WGS) entry which is preliminary data.</text>
</comment>
<protein>
    <submittedName>
        <fullName evidence="2">Uncharacterized protein</fullName>
    </submittedName>
</protein>
<feature type="compositionally biased region" description="Polar residues" evidence="1">
    <location>
        <begin position="14"/>
        <end position="27"/>
    </location>
</feature>
<accession>A0ABN9TR40</accession>
<name>A0ABN9TR40_9DINO</name>
<dbReference type="Proteomes" id="UP001189429">
    <property type="component" value="Unassembled WGS sequence"/>
</dbReference>
<feature type="compositionally biased region" description="Basic and acidic residues" evidence="1">
    <location>
        <begin position="1"/>
        <end position="11"/>
    </location>
</feature>
<evidence type="ECO:0000313" key="2">
    <source>
        <dbReference type="EMBL" id="CAK0848605.1"/>
    </source>
</evidence>
<evidence type="ECO:0000256" key="1">
    <source>
        <dbReference type="SAM" id="MobiDB-lite"/>
    </source>
</evidence>
<keyword evidence="3" id="KW-1185">Reference proteome</keyword>
<reference evidence="2" key="1">
    <citation type="submission" date="2023-10" db="EMBL/GenBank/DDBJ databases">
        <authorList>
            <person name="Chen Y."/>
            <person name="Shah S."/>
            <person name="Dougan E. K."/>
            <person name="Thang M."/>
            <person name="Chan C."/>
        </authorList>
    </citation>
    <scope>NUCLEOTIDE SEQUENCE [LARGE SCALE GENOMIC DNA]</scope>
</reference>
<evidence type="ECO:0000313" key="3">
    <source>
        <dbReference type="Proteomes" id="UP001189429"/>
    </source>
</evidence>
<gene>
    <name evidence="2" type="ORF">PCOR1329_LOCUS41502</name>
</gene>
<feature type="region of interest" description="Disordered" evidence="1">
    <location>
        <begin position="1"/>
        <end position="35"/>
    </location>
</feature>